<dbReference type="KEGG" id="sbn:Sbal195_2899"/>
<dbReference type="AlphaFoldDB" id="A9KUP7"/>
<organism evidence="1 2">
    <name type="scientific">Shewanella baltica (strain OS195)</name>
    <dbReference type="NCBI Taxonomy" id="399599"/>
    <lineage>
        <taxon>Bacteria</taxon>
        <taxon>Pseudomonadati</taxon>
        <taxon>Pseudomonadota</taxon>
        <taxon>Gammaproteobacteria</taxon>
        <taxon>Alteromonadales</taxon>
        <taxon>Shewanellaceae</taxon>
        <taxon>Shewanella</taxon>
    </lineage>
</organism>
<dbReference type="InterPro" id="IPR006521">
    <property type="entry name" value="Tail_protein_I"/>
</dbReference>
<reference evidence="1 2" key="1">
    <citation type="submission" date="2007-11" db="EMBL/GenBank/DDBJ databases">
        <title>Complete sequence of chromosome of Shewanella baltica OS195.</title>
        <authorList>
            <consortium name="US DOE Joint Genome Institute"/>
            <person name="Copeland A."/>
            <person name="Lucas S."/>
            <person name="Lapidus A."/>
            <person name="Barry K."/>
            <person name="Glavina del Rio T."/>
            <person name="Dalin E."/>
            <person name="Tice H."/>
            <person name="Pitluck S."/>
            <person name="Chain P."/>
            <person name="Malfatti S."/>
            <person name="Shin M."/>
            <person name="Vergez L."/>
            <person name="Schmutz J."/>
            <person name="Larimer F."/>
            <person name="Land M."/>
            <person name="Hauser L."/>
            <person name="Kyrpides N."/>
            <person name="Kim E."/>
            <person name="Brettar I."/>
            <person name="Rodrigues J."/>
            <person name="Konstantinidis K."/>
            <person name="Klappenbach J."/>
            <person name="Hofle M."/>
            <person name="Tiedje J."/>
            <person name="Richardson P."/>
        </authorList>
    </citation>
    <scope>NUCLEOTIDE SEQUENCE [LARGE SCALE GENOMIC DNA]</scope>
    <source>
        <strain evidence="1 2">OS195</strain>
    </source>
</reference>
<dbReference type="RefSeq" id="WP_012197323.1">
    <property type="nucleotide sequence ID" value="NC_009997.1"/>
</dbReference>
<proteinExistence type="predicted"/>
<dbReference type="Pfam" id="PF09684">
    <property type="entry name" value="Tail_P2_I"/>
    <property type="match status" value="1"/>
</dbReference>
<evidence type="ECO:0000313" key="2">
    <source>
        <dbReference type="Proteomes" id="UP000000770"/>
    </source>
</evidence>
<name>A9KUP7_SHEB9</name>
<accession>A9KUP7</accession>
<sequence length="258" mass="28260">MNNSVSSLLPPNASQFERDIEQVIAGSLDLPLSIADLWDPFRCPLSLLPWLAWAYSVDQWADSWPESVKRQVVNDAFDIHRHKGTPYAVQRALNSLGIKTNILEWWESAGSNVRGTIGSQVRGTMKVLALVNDNITDDNDGLITAKMLAMVTEAIRNSKRGSIHFDVELGISFEESLTVASGISPSVGISDFDADSTGVYPDGITAFAGVFGIEHRIDCIDTDYLLSPVLPDELLFTHRLAAVSHQLIISEHELTGVV</sequence>
<dbReference type="Proteomes" id="UP000000770">
    <property type="component" value="Chromosome"/>
</dbReference>
<dbReference type="EMBL" id="CP000891">
    <property type="protein sequence ID" value="ABX50065.1"/>
    <property type="molecule type" value="Genomic_DNA"/>
</dbReference>
<dbReference type="NCBIfam" id="TIGR01634">
    <property type="entry name" value="tail_P2_I"/>
    <property type="match status" value="1"/>
</dbReference>
<dbReference type="HOGENOM" id="CLU_086293_2_0_6"/>
<evidence type="ECO:0000313" key="1">
    <source>
        <dbReference type="EMBL" id="ABX50065.1"/>
    </source>
</evidence>
<protein>
    <submittedName>
        <fullName evidence="1">Phage tail protein I</fullName>
    </submittedName>
</protein>
<gene>
    <name evidence="1" type="ordered locus">Sbal195_2899</name>
</gene>